<feature type="domain" description="Enoyl reductase (ER)" evidence="6">
    <location>
        <begin position="28"/>
        <end position="362"/>
    </location>
</feature>
<dbReference type="PROSITE" id="PS00059">
    <property type="entry name" value="ADH_ZINC"/>
    <property type="match status" value="1"/>
</dbReference>
<evidence type="ECO:0000256" key="5">
    <source>
        <dbReference type="RuleBase" id="RU361277"/>
    </source>
</evidence>
<gene>
    <name evidence="7" type="ORF">BCF74_1174</name>
</gene>
<dbReference type="InterPro" id="IPR036291">
    <property type="entry name" value="NAD(P)-bd_dom_sf"/>
</dbReference>
<dbReference type="SMART" id="SM00829">
    <property type="entry name" value="PKS_ER"/>
    <property type="match status" value="1"/>
</dbReference>
<proteinExistence type="inferred from homology"/>
<evidence type="ECO:0000256" key="2">
    <source>
        <dbReference type="ARBA" id="ARBA00022723"/>
    </source>
</evidence>
<dbReference type="GO" id="GO:0008270">
    <property type="term" value="F:zinc ion binding"/>
    <property type="evidence" value="ECO:0007669"/>
    <property type="project" value="InterPro"/>
</dbReference>
<dbReference type="InterPro" id="IPR020843">
    <property type="entry name" value="ER"/>
</dbReference>
<dbReference type="Proteomes" id="UP000237822">
    <property type="component" value="Unassembled WGS sequence"/>
</dbReference>
<protein>
    <submittedName>
        <fullName evidence="7">Threonine dehydrogenase-like Zn-dependent dehydrogenase</fullName>
    </submittedName>
</protein>
<dbReference type="PANTHER" id="PTHR43401:SF5">
    <property type="entry name" value="ALCOHOL DEHYDROGENASE-RELATED"/>
    <property type="match status" value="1"/>
</dbReference>
<name>A0A2T0UGD2_9MICO</name>
<keyword evidence="2 5" id="KW-0479">Metal-binding</keyword>
<dbReference type="SUPFAM" id="SSF51735">
    <property type="entry name" value="NAD(P)-binding Rossmann-fold domains"/>
    <property type="match status" value="1"/>
</dbReference>
<dbReference type="SUPFAM" id="SSF50129">
    <property type="entry name" value="GroES-like"/>
    <property type="match status" value="1"/>
</dbReference>
<dbReference type="AlphaFoldDB" id="A0A2T0UGD2"/>
<evidence type="ECO:0000256" key="4">
    <source>
        <dbReference type="ARBA" id="ARBA00023002"/>
    </source>
</evidence>
<comment type="similarity">
    <text evidence="5">Belongs to the zinc-containing alcohol dehydrogenase family.</text>
</comment>
<dbReference type="Gene3D" id="3.90.180.10">
    <property type="entry name" value="Medium-chain alcohol dehydrogenases, catalytic domain"/>
    <property type="match status" value="1"/>
</dbReference>
<organism evidence="7 8">
    <name type="scientific">Knoellia remsis</name>
    <dbReference type="NCBI Taxonomy" id="407159"/>
    <lineage>
        <taxon>Bacteria</taxon>
        <taxon>Bacillati</taxon>
        <taxon>Actinomycetota</taxon>
        <taxon>Actinomycetes</taxon>
        <taxon>Micrococcales</taxon>
        <taxon>Intrasporangiaceae</taxon>
        <taxon>Knoellia</taxon>
    </lineage>
</organism>
<dbReference type="InterPro" id="IPR002328">
    <property type="entry name" value="ADH_Zn_CS"/>
</dbReference>
<evidence type="ECO:0000313" key="7">
    <source>
        <dbReference type="EMBL" id="PRY56999.1"/>
    </source>
</evidence>
<keyword evidence="8" id="KW-1185">Reference proteome</keyword>
<sequence length="365" mass="38280">MGPMLRVTMRDDGHMTLPVQMGGVRLPGDSTVEHVTVDVPAPGHGQVLLRMRASSICGSDIRAIYREHLGHGAEAYQGVIAGHEPAGEVVELGPGVTTLEVGDRVAVYHITGCGSCDECRIGYPIGCTSPSRAAHGWQRDGGHADYMLAEAISCLRLPDSLSYVDGALVSCGFGTAYEGLLRGKVSGRDRLLVKGLGPVGLAAAMLGRHLGASTIIGLEPNAERASLATQLDLVDVVVTNPDDLAAAVGDATEGRGCEVTMDCSGHPAARHAALEHTATRGRCVMVGEGGRIDFAVSDLLIHKQASLLGSWVSSLGHMAELLDLLDRWGERPERVVTHRFSLADAGEAYAVAAEGASGKVVIEWD</sequence>
<dbReference type="CDD" id="cd08239">
    <property type="entry name" value="THR_DH_like"/>
    <property type="match status" value="1"/>
</dbReference>
<comment type="cofactor">
    <cofactor evidence="1 5">
        <name>Zn(2+)</name>
        <dbReference type="ChEBI" id="CHEBI:29105"/>
    </cofactor>
</comment>
<dbReference type="InterPro" id="IPR013154">
    <property type="entry name" value="ADH-like_N"/>
</dbReference>
<evidence type="ECO:0000256" key="1">
    <source>
        <dbReference type="ARBA" id="ARBA00001947"/>
    </source>
</evidence>
<dbReference type="InterPro" id="IPR050129">
    <property type="entry name" value="Zn_alcohol_dh"/>
</dbReference>
<keyword evidence="4" id="KW-0560">Oxidoreductase</keyword>
<dbReference type="GO" id="GO:0016491">
    <property type="term" value="F:oxidoreductase activity"/>
    <property type="evidence" value="ECO:0007669"/>
    <property type="project" value="UniProtKB-KW"/>
</dbReference>
<dbReference type="PANTHER" id="PTHR43401">
    <property type="entry name" value="L-THREONINE 3-DEHYDROGENASE"/>
    <property type="match status" value="1"/>
</dbReference>
<comment type="caution">
    <text evidence="7">The sequence shown here is derived from an EMBL/GenBank/DDBJ whole genome shotgun (WGS) entry which is preliminary data.</text>
</comment>
<keyword evidence="3 5" id="KW-0862">Zinc</keyword>
<dbReference type="InterPro" id="IPR013149">
    <property type="entry name" value="ADH-like_C"/>
</dbReference>
<accession>A0A2T0UGD2</accession>
<evidence type="ECO:0000313" key="8">
    <source>
        <dbReference type="Proteomes" id="UP000237822"/>
    </source>
</evidence>
<dbReference type="Pfam" id="PF08240">
    <property type="entry name" value="ADH_N"/>
    <property type="match status" value="1"/>
</dbReference>
<evidence type="ECO:0000256" key="3">
    <source>
        <dbReference type="ARBA" id="ARBA00022833"/>
    </source>
</evidence>
<dbReference type="Pfam" id="PF00107">
    <property type="entry name" value="ADH_zinc_N"/>
    <property type="match status" value="1"/>
</dbReference>
<dbReference type="EMBL" id="PVTI01000017">
    <property type="protein sequence ID" value="PRY56999.1"/>
    <property type="molecule type" value="Genomic_DNA"/>
</dbReference>
<evidence type="ECO:0000259" key="6">
    <source>
        <dbReference type="SMART" id="SM00829"/>
    </source>
</evidence>
<reference evidence="7 8" key="1">
    <citation type="submission" date="2018-03" db="EMBL/GenBank/DDBJ databases">
        <title>Genomic Encyclopedia of Archaeal and Bacterial Type Strains, Phase II (KMG-II): from individual species to whole genera.</title>
        <authorList>
            <person name="Goeker M."/>
        </authorList>
    </citation>
    <scope>NUCLEOTIDE SEQUENCE [LARGE SCALE GENOMIC DNA]</scope>
    <source>
        <strain evidence="7 8">ATCC BAA-1496</strain>
    </source>
</reference>
<dbReference type="InterPro" id="IPR011032">
    <property type="entry name" value="GroES-like_sf"/>
</dbReference>